<dbReference type="RefSeq" id="WP_132490742.1">
    <property type="nucleotide sequence ID" value="NZ_SMKW01000047.1"/>
</dbReference>
<reference evidence="2 3" key="1">
    <citation type="submission" date="2019-03" db="EMBL/GenBank/DDBJ databases">
        <title>Draft genome sequences of novel Actinobacteria.</title>
        <authorList>
            <person name="Sahin N."/>
            <person name="Ay H."/>
            <person name="Saygin H."/>
        </authorList>
    </citation>
    <scope>NUCLEOTIDE SEQUENCE [LARGE SCALE GENOMIC DNA]</scope>
    <source>
        <strain evidence="2 3">7K502</strain>
    </source>
</reference>
<dbReference type="OrthoDB" id="4337906at2"/>
<feature type="region of interest" description="Disordered" evidence="1">
    <location>
        <begin position="40"/>
        <end position="60"/>
    </location>
</feature>
<name>A0A4R4YGT1_9PSEU</name>
<keyword evidence="3" id="KW-1185">Reference proteome</keyword>
<organism evidence="2 3">
    <name type="scientific">Saccharopolyspora elongata</name>
    <dbReference type="NCBI Taxonomy" id="2530387"/>
    <lineage>
        <taxon>Bacteria</taxon>
        <taxon>Bacillati</taxon>
        <taxon>Actinomycetota</taxon>
        <taxon>Actinomycetes</taxon>
        <taxon>Pseudonocardiales</taxon>
        <taxon>Pseudonocardiaceae</taxon>
        <taxon>Saccharopolyspora</taxon>
    </lineage>
</organism>
<protein>
    <submittedName>
        <fullName evidence="2">Uncharacterized protein</fullName>
    </submittedName>
</protein>
<sequence length="94" mass="10208">MTRLARLVGSCQEAAVVGTLHRLLDDDQGAALGELLEVPEGNRNSQLDQLRRPPTRVSGPAMVDALQPASEIPGLRFAEVDTEVVPPRRLAERL</sequence>
<gene>
    <name evidence="2" type="ORF">E1288_29485</name>
</gene>
<proteinExistence type="predicted"/>
<evidence type="ECO:0000256" key="1">
    <source>
        <dbReference type="SAM" id="MobiDB-lite"/>
    </source>
</evidence>
<accession>A0A4R4YGT1</accession>
<dbReference type="Proteomes" id="UP000294947">
    <property type="component" value="Unassembled WGS sequence"/>
</dbReference>
<evidence type="ECO:0000313" key="2">
    <source>
        <dbReference type="EMBL" id="TDD42452.1"/>
    </source>
</evidence>
<comment type="caution">
    <text evidence="2">The sequence shown here is derived from an EMBL/GenBank/DDBJ whole genome shotgun (WGS) entry which is preliminary data.</text>
</comment>
<evidence type="ECO:0000313" key="3">
    <source>
        <dbReference type="Proteomes" id="UP000294947"/>
    </source>
</evidence>
<dbReference type="AlphaFoldDB" id="A0A4R4YGT1"/>
<dbReference type="EMBL" id="SMKW01000047">
    <property type="protein sequence ID" value="TDD42452.1"/>
    <property type="molecule type" value="Genomic_DNA"/>
</dbReference>